<evidence type="ECO:0000313" key="2">
    <source>
        <dbReference type="EMBL" id="OAA63311.1"/>
    </source>
</evidence>
<dbReference type="EMBL" id="AZHD01000005">
    <property type="protein sequence ID" value="OAA63311.1"/>
    <property type="molecule type" value="Genomic_DNA"/>
</dbReference>
<feature type="region of interest" description="Disordered" evidence="1">
    <location>
        <begin position="48"/>
        <end position="104"/>
    </location>
</feature>
<feature type="compositionally biased region" description="Basic and acidic residues" evidence="1">
    <location>
        <begin position="71"/>
        <end position="82"/>
    </location>
</feature>
<feature type="compositionally biased region" description="Low complexity" evidence="1">
    <location>
        <begin position="249"/>
        <end position="261"/>
    </location>
</feature>
<sequence>MPSSFRYILVKVPVDESDPIGPVCMSVPEFTASALGQTAHCQGCRCQEEEEKEKEKEKDDDENVAGQAHLPPDEDVHLDTSSHEANTPPPSWPLSCDDLGIITSPSDLLPPVPLPSPIFHLPSALALELGLSDYLPPPAMATAPATSAPPSHATPVPDSWKSGPSSPSTLPLSSADVKQKPSDSPEPLPPLHAFRASPRSSWPSSPALTVPSARHPAPAPSFRMPYVPGPPPCIYSVRHWPPRPAGRRPTTQTGWTPQFTTNFTFSPEAMSSWASTASSTTSPTATVTGSSAFPPLGTAESARPSPGPEPSDATELAQMYSTVDTNFAHLLQAHDECRQQPRSSPSRKRKASNASFLSSLRLVKRGRTGV</sequence>
<feature type="compositionally biased region" description="Low complexity" evidence="1">
    <location>
        <begin position="269"/>
        <end position="292"/>
    </location>
</feature>
<evidence type="ECO:0000256" key="1">
    <source>
        <dbReference type="SAM" id="MobiDB-lite"/>
    </source>
</evidence>
<dbReference type="AlphaFoldDB" id="A0A167W3Z6"/>
<feature type="compositionally biased region" description="Low complexity" evidence="1">
    <location>
        <begin position="141"/>
        <end position="174"/>
    </location>
</feature>
<feature type="region of interest" description="Disordered" evidence="1">
    <location>
        <begin position="141"/>
        <end position="217"/>
    </location>
</feature>
<dbReference type="Proteomes" id="UP000076874">
    <property type="component" value="Unassembled WGS sequence"/>
</dbReference>
<feature type="compositionally biased region" description="Low complexity" evidence="1">
    <location>
        <begin position="195"/>
        <end position="207"/>
    </location>
</feature>
<keyword evidence="3" id="KW-1185">Reference proteome</keyword>
<evidence type="ECO:0000313" key="3">
    <source>
        <dbReference type="Proteomes" id="UP000076874"/>
    </source>
</evidence>
<proteinExistence type="predicted"/>
<protein>
    <submittedName>
        <fullName evidence="2">Uncharacterized protein</fullName>
    </submittedName>
</protein>
<feature type="compositionally biased region" description="Acidic residues" evidence="1">
    <location>
        <begin position="48"/>
        <end position="63"/>
    </location>
</feature>
<gene>
    <name evidence="2" type="ORF">SPI_03474</name>
</gene>
<name>A0A167W3Z6_9HYPO</name>
<reference evidence="2 3" key="1">
    <citation type="journal article" date="2016" name="Genome Biol. Evol.">
        <title>Divergent and convergent evolution of fungal pathogenicity.</title>
        <authorList>
            <person name="Shang Y."/>
            <person name="Xiao G."/>
            <person name="Zheng P."/>
            <person name="Cen K."/>
            <person name="Zhan S."/>
            <person name="Wang C."/>
        </authorList>
    </citation>
    <scope>NUCLEOTIDE SEQUENCE [LARGE SCALE GENOMIC DNA]</scope>
    <source>
        <strain evidence="2 3">RCEF 264</strain>
    </source>
</reference>
<feature type="region of interest" description="Disordered" evidence="1">
    <location>
        <begin position="333"/>
        <end position="370"/>
    </location>
</feature>
<organism evidence="2 3">
    <name type="scientific">Niveomyces insectorum RCEF 264</name>
    <dbReference type="NCBI Taxonomy" id="1081102"/>
    <lineage>
        <taxon>Eukaryota</taxon>
        <taxon>Fungi</taxon>
        <taxon>Dikarya</taxon>
        <taxon>Ascomycota</taxon>
        <taxon>Pezizomycotina</taxon>
        <taxon>Sordariomycetes</taxon>
        <taxon>Hypocreomycetidae</taxon>
        <taxon>Hypocreales</taxon>
        <taxon>Cordycipitaceae</taxon>
        <taxon>Niveomyces</taxon>
    </lineage>
</organism>
<feature type="region of interest" description="Disordered" evidence="1">
    <location>
        <begin position="239"/>
        <end position="314"/>
    </location>
</feature>
<accession>A0A167W3Z6</accession>
<comment type="caution">
    <text evidence="2">The sequence shown here is derived from an EMBL/GenBank/DDBJ whole genome shotgun (WGS) entry which is preliminary data.</text>
</comment>